<sequence>MTPINDAPLASGSATLATNEDDGNPPGDTVGHLFGGNFNDSADQQQSASNPTGSVANTLAGVAITGNSADASQGTWQYSTDNGTHWTTIAATGLSDSNSLVLSSSAQLRFVPAPDYNGVPGQLTTRLIDSSTTVITGSVTGADLATGDTAISGVDVSGAHNGGTTAVSAATVALDTPVAAINDAPIASGGATLAPAGEDSNPPGDTVGHLFGSNFNDSADQQQSASNPTGSVANTLAGVAITGNGADASQGAWQYSTDSGAHWTTIPTTGLSDSNSLVLSSSAQLRFVPAPDFNGVPGQLTTRLIDSSTTVVAGSVTGADLAAADTAIASVDVSGAHNGGATAVSTATVNLGTTVTAVNDAPLASGSASLAPSIEDTAAPPADTVGHLFGSNFNDSADQQQSVSNPSGSVANTLAGVAITGNGADSSQGAWQYSTDNGAHWTTIPTTGLSDSNSLVLSSSAQLRFVPAPDFNGVPGQLTTRLIDSSTTVVTGSVTGADLATGDTAISGVDVSGAHNGGATAVSATTVELGTTVTAVNDAPVASGSATLGAVNSSDPNPQGGQVGNLFGGNFNDSADQQQSAANPTGSTANPLAGIAITGNGANSAQGTWQYSSDGGKSWNNVPASGLGDGDAIVLASSDSLRFKPSGGFSGTPGGLTVRLIDGSSGAVTDATGVDLGAVGGTTRYSGATVSLSTQVTSTNRPFLTPPPQIIPGFNTPDGNSTQEDPNSDNSKFPDDTLVPPAEGRGHRSSLYGEPVIPQVWLTGSIGNRFVIEEQHAIIQVPSNLFDDTYPGATLEYDARAPGGGALPEWVEFDSRNLTFTGTPPAGSHGTVEVEIVARDQFGNQAYATFQITVGREPDDLEQMLQRVGVKEPVARAELPHQAVRHTTTQQHPLPGTRQSVEPHHAQAQPVASTGSHGAADAAADAAMTTPVQMGRRAFSAQLRDAGPIGKILQARQIVETIAEVAPVESR</sequence>
<evidence type="ECO:0000313" key="3">
    <source>
        <dbReference type="EMBL" id="SAL70855.1"/>
    </source>
</evidence>
<dbReference type="InterPro" id="IPR013783">
    <property type="entry name" value="Ig-like_fold"/>
</dbReference>
<name>A0A158JQA1_9BURK</name>
<dbReference type="GO" id="GO:0005509">
    <property type="term" value="F:calcium ion binding"/>
    <property type="evidence" value="ECO:0007669"/>
    <property type="project" value="InterPro"/>
</dbReference>
<dbReference type="EMBL" id="FCOK02000106">
    <property type="protein sequence ID" value="SAL70855.1"/>
    <property type="molecule type" value="Genomic_DNA"/>
</dbReference>
<dbReference type="AlphaFoldDB" id="A0A158JQA1"/>
<dbReference type="Pfam" id="PF05345">
    <property type="entry name" value="He_PIG"/>
    <property type="match status" value="1"/>
</dbReference>
<feature type="region of interest" description="Disordered" evidence="1">
    <location>
        <begin position="885"/>
        <end position="905"/>
    </location>
</feature>
<accession>A0A158JQA1</accession>
<evidence type="ECO:0000256" key="1">
    <source>
        <dbReference type="SAM" id="MobiDB-lite"/>
    </source>
</evidence>
<reference evidence="3 4" key="1">
    <citation type="submission" date="2016-01" db="EMBL/GenBank/DDBJ databases">
        <authorList>
            <person name="Oliw E.H."/>
        </authorList>
    </citation>
    <scope>NUCLEOTIDE SEQUENCE [LARGE SCALE GENOMIC DNA]</scope>
    <source>
        <strain evidence="3">LMG 27134</strain>
    </source>
</reference>
<dbReference type="GO" id="GO:0016020">
    <property type="term" value="C:membrane"/>
    <property type="evidence" value="ECO:0007669"/>
    <property type="project" value="InterPro"/>
</dbReference>
<feature type="compositionally biased region" description="Polar residues" evidence="1">
    <location>
        <begin position="717"/>
        <end position="731"/>
    </location>
</feature>
<protein>
    <recommendedName>
        <fullName evidence="2">Dystroglycan-type cadherin-like domain-containing protein</fullName>
    </recommendedName>
</protein>
<gene>
    <name evidence="3" type="ORF">AWB69_08467</name>
</gene>
<feature type="compositionally biased region" description="Polar residues" evidence="1">
    <location>
        <begin position="38"/>
        <end position="55"/>
    </location>
</feature>
<feature type="region of interest" description="Disordered" evidence="1">
    <location>
        <begin position="192"/>
        <end position="231"/>
    </location>
</feature>
<organism evidence="3 4">
    <name type="scientific">Caballeronia udeis</name>
    <dbReference type="NCBI Taxonomy" id="1232866"/>
    <lineage>
        <taxon>Bacteria</taxon>
        <taxon>Pseudomonadati</taxon>
        <taxon>Pseudomonadota</taxon>
        <taxon>Betaproteobacteria</taxon>
        <taxon>Burkholderiales</taxon>
        <taxon>Burkholderiaceae</taxon>
        <taxon>Caballeronia</taxon>
    </lineage>
</organism>
<dbReference type="SUPFAM" id="SSF50939">
    <property type="entry name" value="Sialidases"/>
    <property type="match status" value="1"/>
</dbReference>
<dbReference type="Gene3D" id="2.60.40.10">
    <property type="entry name" value="Immunoglobulins"/>
    <property type="match status" value="1"/>
</dbReference>
<dbReference type="SUPFAM" id="SSF49313">
    <property type="entry name" value="Cadherin-like"/>
    <property type="match status" value="1"/>
</dbReference>
<dbReference type="SMART" id="SM00736">
    <property type="entry name" value="CADG"/>
    <property type="match status" value="1"/>
</dbReference>
<feature type="compositionally biased region" description="Polar residues" evidence="1">
    <location>
        <begin position="213"/>
        <end position="231"/>
    </location>
</feature>
<evidence type="ECO:0000259" key="2">
    <source>
        <dbReference type="SMART" id="SM00736"/>
    </source>
</evidence>
<proteinExistence type="predicted"/>
<dbReference type="Proteomes" id="UP000054683">
    <property type="component" value="Unassembled WGS sequence"/>
</dbReference>
<feature type="region of interest" description="Disordered" evidence="1">
    <location>
        <begin position="547"/>
        <end position="594"/>
    </location>
</feature>
<feature type="compositionally biased region" description="Polar residues" evidence="1">
    <location>
        <begin position="885"/>
        <end position="900"/>
    </location>
</feature>
<feature type="region of interest" description="Disordered" evidence="1">
    <location>
        <begin position="698"/>
        <end position="750"/>
    </location>
</feature>
<dbReference type="InterPro" id="IPR006644">
    <property type="entry name" value="Cadg"/>
</dbReference>
<evidence type="ECO:0000313" key="4">
    <source>
        <dbReference type="Proteomes" id="UP000054683"/>
    </source>
</evidence>
<feature type="compositionally biased region" description="Polar residues" evidence="1">
    <location>
        <begin position="547"/>
        <end position="560"/>
    </location>
</feature>
<dbReference type="InterPro" id="IPR015919">
    <property type="entry name" value="Cadherin-like_sf"/>
</dbReference>
<dbReference type="InterPro" id="IPR036278">
    <property type="entry name" value="Sialidase_sf"/>
</dbReference>
<feature type="region of interest" description="Disordered" evidence="1">
    <location>
        <begin position="1"/>
        <end position="55"/>
    </location>
</feature>
<feature type="compositionally biased region" description="Polar residues" evidence="1">
    <location>
        <begin position="571"/>
        <end position="590"/>
    </location>
</feature>
<feature type="domain" description="Dystroglycan-type cadherin-like" evidence="2">
    <location>
        <begin position="761"/>
        <end position="861"/>
    </location>
</feature>